<keyword evidence="10" id="KW-0862">Zinc</keyword>
<evidence type="ECO:0000256" key="7">
    <source>
        <dbReference type="ARBA" id="ARBA00022723"/>
    </source>
</evidence>
<dbReference type="PROSITE" id="PS50089">
    <property type="entry name" value="ZF_RING_2"/>
    <property type="match status" value="1"/>
</dbReference>
<dbReference type="GO" id="GO:0016567">
    <property type="term" value="P:protein ubiquitination"/>
    <property type="evidence" value="ECO:0007669"/>
    <property type="project" value="UniProtKB-UniPathway"/>
</dbReference>
<evidence type="ECO:0000256" key="11">
    <source>
        <dbReference type="ARBA" id="ARBA00023242"/>
    </source>
</evidence>
<evidence type="ECO:0000256" key="1">
    <source>
        <dbReference type="ARBA" id="ARBA00000900"/>
    </source>
</evidence>
<dbReference type="CDD" id="cd16508">
    <property type="entry name" value="RING-HC_HAKAI-like"/>
    <property type="match status" value="1"/>
</dbReference>
<accession>A0A232EEZ7</accession>
<dbReference type="Gene3D" id="6.10.140.2210">
    <property type="match status" value="1"/>
</dbReference>
<dbReference type="InterPro" id="IPR041042">
    <property type="entry name" value="Znf_Hakai"/>
</dbReference>
<gene>
    <name evidence="17" type="ORF">TSAR_016585</name>
</gene>
<evidence type="ECO:0000256" key="10">
    <source>
        <dbReference type="ARBA" id="ARBA00022833"/>
    </source>
</evidence>
<dbReference type="Gene3D" id="3.30.40.10">
    <property type="entry name" value="Zinc/RING finger domain, C3HC4 (zinc finger)"/>
    <property type="match status" value="1"/>
</dbReference>
<evidence type="ECO:0000256" key="2">
    <source>
        <dbReference type="ARBA" id="ARBA00004123"/>
    </source>
</evidence>
<name>A0A232EEZ7_9HYME</name>
<comment type="pathway">
    <text evidence="3">Protein modification; protein ubiquitination.</text>
</comment>
<evidence type="ECO:0000256" key="13">
    <source>
        <dbReference type="ARBA" id="ARBA00041081"/>
    </source>
</evidence>
<dbReference type="GO" id="GO:0061630">
    <property type="term" value="F:ubiquitin protein ligase activity"/>
    <property type="evidence" value="ECO:0007669"/>
    <property type="project" value="UniProtKB-EC"/>
</dbReference>
<dbReference type="InterPro" id="IPR001841">
    <property type="entry name" value="Znf_RING"/>
</dbReference>
<keyword evidence="8 14" id="KW-0863">Zinc-finger</keyword>
<evidence type="ECO:0000256" key="12">
    <source>
        <dbReference type="ARBA" id="ARBA00038499"/>
    </source>
</evidence>
<evidence type="ECO:0000313" key="17">
    <source>
        <dbReference type="EMBL" id="OXU16936.1"/>
    </source>
</evidence>
<reference evidence="17 18" key="1">
    <citation type="journal article" date="2017" name="Curr. Biol.">
        <title>The Evolution of Venom by Co-option of Single-Copy Genes.</title>
        <authorList>
            <person name="Martinson E.O."/>
            <person name="Mrinalini"/>
            <person name="Kelkar Y.D."/>
            <person name="Chang C.H."/>
            <person name="Werren J.H."/>
        </authorList>
    </citation>
    <scope>NUCLEOTIDE SEQUENCE [LARGE SCALE GENOMIC DNA]</scope>
    <source>
        <strain evidence="17 18">Alberta</strain>
        <tissue evidence="17">Whole body</tissue>
    </source>
</reference>
<comment type="caution">
    <text evidence="17">The sequence shown here is derived from an EMBL/GenBank/DDBJ whole genome shotgun (WGS) entry which is preliminary data.</text>
</comment>
<dbReference type="PANTHER" id="PTHR13480:SF0">
    <property type="entry name" value="E3 UBIQUITIN-PROTEIN LIGASE HAKAI"/>
    <property type="match status" value="1"/>
</dbReference>
<evidence type="ECO:0000256" key="4">
    <source>
        <dbReference type="ARBA" id="ARBA00012483"/>
    </source>
</evidence>
<evidence type="ECO:0000256" key="14">
    <source>
        <dbReference type="PROSITE-ProRule" id="PRU00175"/>
    </source>
</evidence>
<keyword evidence="6" id="KW-0808">Transferase</keyword>
<dbReference type="AlphaFoldDB" id="A0A232EEZ7"/>
<dbReference type="EC" id="2.3.2.27" evidence="4"/>
<dbReference type="PANTHER" id="PTHR13480">
    <property type="entry name" value="E3 UBIQUITIN-PROTEIN LIGASE HAKAI-RELATED"/>
    <property type="match status" value="1"/>
</dbReference>
<protein>
    <recommendedName>
        <fullName evidence="13">E3 ubiquitin-protein ligase Hakai</fullName>
        <ecNumber evidence="4">2.3.2.27</ecNumber>
    </recommendedName>
</protein>
<feature type="compositionally biased region" description="Polar residues" evidence="15">
    <location>
        <begin position="462"/>
        <end position="473"/>
    </location>
</feature>
<keyword evidence="5" id="KW-0217">Developmental protein</keyword>
<feature type="region of interest" description="Disordered" evidence="15">
    <location>
        <begin position="312"/>
        <end position="359"/>
    </location>
</feature>
<keyword evidence="18" id="KW-1185">Reference proteome</keyword>
<dbReference type="GO" id="GO:0005634">
    <property type="term" value="C:nucleus"/>
    <property type="evidence" value="ECO:0007669"/>
    <property type="project" value="UniProtKB-SubCell"/>
</dbReference>
<dbReference type="GO" id="GO:0008270">
    <property type="term" value="F:zinc ion binding"/>
    <property type="evidence" value="ECO:0007669"/>
    <property type="project" value="UniProtKB-KW"/>
</dbReference>
<evidence type="ECO:0000256" key="5">
    <source>
        <dbReference type="ARBA" id="ARBA00022473"/>
    </source>
</evidence>
<dbReference type="InterPro" id="IPR017907">
    <property type="entry name" value="Znf_RING_CS"/>
</dbReference>
<dbReference type="Pfam" id="PF18408">
    <property type="entry name" value="zf_Hakai"/>
    <property type="match status" value="1"/>
</dbReference>
<evidence type="ECO:0000256" key="15">
    <source>
        <dbReference type="SAM" id="MobiDB-lite"/>
    </source>
</evidence>
<keyword evidence="7" id="KW-0479">Metal-binding</keyword>
<evidence type="ECO:0000256" key="3">
    <source>
        <dbReference type="ARBA" id="ARBA00004906"/>
    </source>
</evidence>
<comment type="similarity">
    <text evidence="12">Belongs to the Hakai family.</text>
</comment>
<evidence type="ECO:0000256" key="9">
    <source>
        <dbReference type="ARBA" id="ARBA00022786"/>
    </source>
</evidence>
<dbReference type="PROSITE" id="PS00518">
    <property type="entry name" value="ZF_RING_1"/>
    <property type="match status" value="1"/>
</dbReference>
<evidence type="ECO:0000313" key="18">
    <source>
        <dbReference type="Proteomes" id="UP000215335"/>
    </source>
</evidence>
<comment type="subcellular location">
    <subcellularLocation>
        <location evidence="2">Nucleus</location>
    </subcellularLocation>
</comment>
<comment type="catalytic activity">
    <reaction evidence="1">
        <text>S-ubiquitinyl-[E2 ubiquitin-conjugating enzyme]-L-cysteine + [acceptor protein]-L-lysine = [E2 ubiquitin-conjugating enzyme]-L-cysteine + N(6)-ubiquitinyl-[acceptor protein]-L-lysine.</text>
        <dbReference type="EC" id="2.3.2.27"/>
    </reaction>
</comment>
<dbReference type="GO" id="GO:0030155">
    <property type="term" value="P:regulation of cell adhesion"/>
    <property type="evidence" value="ECO:0007669"/>
    <property type="project" value="TreeGrafter"/>
</dbReference>
<evidence type="ECO:0000259" key="16">
    <source>
        <dbReference type="PROSITE" id="PS50089"/>
    </source>
</evidence>
<feature type="region of interest" description="Disordered" evidence="15">
    <location>
        <begin position="405"/>
        <end position="442"/>
    </location>
</feature>
<proteinExistence type="inferred from homology"/>
<dbReference type="InterPro" id="IPR040383">
    <property type="entry name" value="HAKAI/CBLL2"/>
</dbReference>
<evidence type="ECO:0000256" key="8">
    <source>
        <dbReference type="ARBA" id="ARBA00022771"/>
    </source>
</evidence>
<feature type="region of interest" description="Disordered" evidence="15">
    <location>
        <begin position="1"/>
        <end position="75"/>
    </location>
</feature>
<dbReference type="OrthoDB" id="547746at2759"/>
<keyword evidence="11" id="KW-0539">Nucleus</keyword>
<feature type="region of interest" description="Disordered" evidence="15">
    <location>
        <begin position="482"/>
        <end position="505"/>
    </location>
</feature>
<evidence type="ECO:0000256" key="6">
    <source>
        <dbReference type="ARBA" id="ARBA00022679"/>
    </source>
</evidence>
<feature type="domain" description="RING-type" evidence="16">
    <location>
        <begin position="155"/>
        <end position="206"/>
    </location>
</feature>
<feature type="compositionally biased region" description="Basic residues" evidence="15">
    <location>
        <begin position="10"/>
        <end position="35"/>
    </location>
</feature>
<dbReference type="STRING" id="543379.A0A232EEZ7"/>
<dbReference type="EMBL" id="NNAY01005160">
    <property type="protein sequence ID" value="OXU16936.1"/>
    <property type="molecule type" value="Genomic_DNA"/>
</dbReference>
<sequence length="505" mass="56224">MDMEEENGKRSRGRNRGRVRGRGRGRARGRTKKAVKVIESDDEDIPQSSEENAMDTSVPESEPAQEQVHQSMQQIHSVPHAQQVQPVPQVLLQVTPIHQSTLEPQFDLEADISQLEAPTFTTINRGPPEPMLRLRWDHRVNLIGEKVLNPMIHCCDKCLKPILIYGRMKLNNLVFTVMCLFASQIPCKHVFCLSCAKREDKVCPRCMEKVSRVEQTGLGTVFMCTHGGTRYGNAGCRRTYLSQRDLQAHINHRHVSTPASQVVQNMHVDGGQSYAGHPKNAELLLEAQLMAKGGGPNNRMKAMAASHMVPGVVMGNDPRVNSVGQQSSSLDHRQPPQHRHYSQNSAAVQQQQQASSAQMRSNLITVPIQDTTTTISSHELQQPSHHYYHPDNHVNASLTARHVVLSGQAPPPPPQVSYGGYGVSVGPPPPPPSQTQQYYGAQHGHPSQIAYVTAQQQQQQQYGASGPSQARSAYVQETQYTVAQAQQPPQTQQQQWAQHQQQFFR</sequence>
<feature type="compositionally biased region" description="Polar residues" evidence="15">
    <location>
        <begin position="46"/>
        <end position="59"/>
    </location>
</feature>
<dbReference type="Proteomes" id="UP000215335">
    <property type="component" value="Unassembled WGS sequence"/>
</dbReference>
<keyword evidence="9" id="KW-0833">Ubl conjugation pathway</keyword>
<dbReference type="InterPro" id="IPR040380">
    <property type="entry name" value="HAKAI-like_RING-HC"/>
</dbReference>
<feature type="compositionally biased region" description="Low complexity" evidence="15">
    <location>
        <begin position="342"/>
        <end position="358"/>
    </location>
</feature>
<organism evidence="17 18">
    <name type="scientific">Trichomalopsis sarcophagae</name>
    <dbReference type="NCBI Taxonomy" id="543379"/>
    <lineage>
        <taxon>Eukaryota</taxon>
        <taxon>Metazoa</taxon>
        <taxon>Ecdysozoa</taxon>
        <taxon>Arthropoda</taxon>
        <taxon>Hexapoda</taxon>
        <taxon>Insecta</taxon>
        <taxon>Pterygota</taxon>
        <taxon>Neoptera</taxon>
        <taxon>Endopterygota</taxon>
        <taxon>Hymenoptera</taxon>
        <taxon>Apocrita</taxon>
        <taxon>Proctotrupomorpha</taxon>
        <taxon>Chalcidoidea</taxon>
        <taxon>Pteromalidae</taxon>
        <taxon>Pteromalinae</taxon>
        <taxon>Trichomalopsis</taxon>
    </lineage>
</organism>
<dbReference type="UniPathway" id="UPA00143"/>
<feature type="region of interest" description="Disordered" evidence="15">
    <location>
        <begin position="454"/>
        <end position="473"/>
    </location>
</feature>
<dbReference type="InterPro" id="IPR013083">
    <property type="entry name" value="Znf_RING/FYVE/PHD"/>
</dbReference>